<reference evidence="2" key="1">
    <citation type="journal article" date="2019" name="Int. J. Syst. Evol. Microbiol.">
        <title>The Global Catalogue of Microorganisms (GCM) 10K type strain sequencing project: providing services to taxonomists for standard genome sequencing and annotation.</title>
        <authorList>
            <consortium name="The Broad Institute Genomics Platform"/>
            <consortium name="The Broad Institute Genome Sequencing Center for Infectious Disease"/>
            <person name="Wu L."/>
            <person name="Ma J."/>
        </authorList>
    </citation>
    <scope>NUCLEOTIDE SEQUENCE [LARGE SCALE GENOMIC DNA]</scope>
    <source>
        <strain evidence="2">JCM 18200</strain>
    </source>
</reference>
<dbReference type="Proteomes" id="UP001501411">
    <property type="component" value="Unassembled WGS sequence"/>
</dbReference>
<sequence length="156" mass="18426">MYNQLQVEYENFSYTKKGTSTTRGVTTSYENHFKGADALRENLASFRIKPEKFGPSYQSDKIIRLVHSFTFLENIITTMDLEEESRNLLNRNMESFYKTSFRPVFLSLAYLLRSNTNSYSKELIDFVTSQERKQKQDFDIKSYKKEGDLFGDYYNS</sequence>
<dbReference type="EMBL" id="BAABIQ010000041">
    <property type="protein sequence ID" value="GAA4800326.1"/>
    <property type="molecule type" value="Genomic_DNA"/>
</dbReference>
<proteinExistence type="predicted"/>
<evidence type="ECO:0000313" key="1">
    <source>
        <dbReference type="EMBL" id="GAA4800326.1"/>
    </source>
</evidence>
<name>A0ABP9BTJ8_9SPHI</name>
<evidence type="ECO:0000313" key="2">
    <source>
        <dbReference type="Proteomes" id="UP001501411"/>
    </source>
</evidence>
<organism evidence="1 2">
    <name type="scientific">Olivibacter ginsenosidimutans</name>
    <dbReference type="NCBI Taxonomy" id="1176537"/>
    <lineage>
        <taxon>Bacteria</taxon>
        <taxon>Pseudomonadati</taxon>
        <taxon>Bacteroidota</taxon>
        <taxon>Sphingobacteriia</taxon>
        <taxon>Sphingobacteriales</taxon>
        <taxon>Sphingobacteriaceae</taxon>
        <taxon>Olivibacter</taxon>
    </lineage>
</organism>
<keyword evidence="2" id="KW-1185">Reference proteome</keyword>
<gene>
    <name evidence="1" type="ORF">GCM10023231_31360</name>
</gene>
<accession>A0ABP9BTJ8</accession>
<protein>
    <submittedName>
        <fullName evidence="1">Uncharacterized protein</fullName>
    </submittedName>
</protein>
<comment type="caution">
    <text evidence="1">The sequence shown here is derived from an EMBL/GenBank/DDBJ whole genome shotgun (WGS) entry which is preliminary data.</text>
</comment>